<accession>A0AAP0PHI3</accession>
<protein>
    <submittedName>
        <fullName evidence="1">Uncharacterized protein</fullName>
    </submittedName>
</protein>
<keyword evidence="2" id="KW-1185">Reference proteome</keyword>
<dbReference type="AlphaFoldDB" id="A0AAP0PHI3"/>
<evidence type="ECO:0000313" key="2">
    <source>
        <dbReference type="Proteomes" id="UP001419268"/>
    </source>
</evidence>
<name>A0AAP0PHI3_9MAGN</name>
<comment type="caution">
    <text evidence="1">The sequence shown here is derived from an EMBL/GenBank/DDBJ whole genome shotgun (WGS) entry which is preliminary data.</text>
</comment>
<reference evidence="1 2" key="1">
    <citation type="submission" date="2024-01" db="EMBL/GenBank/DDBJ databases">
        <title>Genome assemblies of Stephania.</title>
        <authorList>
            <person name="Yang L."/>
        </authorList>
    </citation>
    <scope>NUCLEOTIDE SEQUENCE [LARGE SCALE GENOMIC DNA]</scope>
    <source>
        <strain evidence="1">JXDWG</strain>
        <tissue evidence="1">Leaf</tissue>
    </source>
</reference>
<dbReference type="Proteomes" id="UP001419268">
    <property type="component" value="Unassembled WGS sequence"/>
</dbReference>
<sequence>MLIYYMSKYGMWDILGHSGPSPMHLSSKQGQSKIFKCLRKVSRCICSLDGKCVGLSHDIIFNSSRDARFPIHSGNSVKFVNFRILRDLSMVRR</sequence>
<evidence type="ECO:0000313" key="1">
    <source>
        <dbReference type="EMBL" id="KAK9141220.1"/>
    </source>
</evidence>
<dbReference type="EMBL" id="JBBNAG010000004">
    <property type="protein sequence ID" value="KAK9141220.1"/>
    <property type="molecule type" value="Genomic_DNA"/>
</dbReference>
<proteinExistence type="predicted"/>
<gene>
    <name evidence="1" type="ORF">Scep_010901</name>
</gene>
<organism evidence="1 2">
    <name type="scientific">Stephania cephalantha</name>
    <dbReference type="NCBI Taxonomy" id="152367"/>
    <lineage>
        <taxon>Eukaryota</taxon>
        <taxon>Viridiplantae</taxon>
        <taxon>Streptophyta</taxon>
        <taxon>Embryophyta</taxon>
        <taxon>Tracheophyta</taxon>
        <taxon>Spermatophyta</taxon>
        <taxon>Magnoliopsida</taxon>
        <taxon>Ranunculales</taxon>
        <taxon>Menispermaceae</taxon>
        <taxon>Menispermoideae</taxon>
        <taxon>Cissampelideae</taxon>
        <taxon>Stephania</taxon>
    </lineage>
</organism>